<feature type="domain" description="Trimeric autotransporter adhesin YadA-like head" evidence="13">
    <location>
        <begin position="325"/>
        <end position="351"/>
    </location>
</feature>
<accession>A0A5C6VER7</accession>
<feature type="domain" description="Trimeric autotransporter adhesin YadA-like stalk" evidence="14">
    <location>
        <begin position="2898"/>
        <end position="2921"/>
    </location>
</feature>
<keyword evidence="6 11" id="KW-0812">Transmembrane</keyword>
<feature type="domain" description="Trimeric autotransporter adhesin YadA-like stalk" evidence="14">
    <location>
        <begin position="1416"/>
        <end position="1455"/>
    </location>
</feature>
<feature type="domain" description="Trimeric autotransporter adhesin YadA-like head" evidence="13">
    <location>
        <begin position="767"/>
        <end position="789"/>
    </location>
</feature>
<feature type="domain" description="Trimeric autotransporter adhesin YadA-like head" evidence="13">
    <location>
        <begin position="220"/>
        <end position="243"/>
    </location>
</feature>
<evidence type="ECO:0000256" key="7">
    <source>
        <dbReference type="ARBA" id="ARBA00022729"/>
    </source>
</evidence>
<feature type="domain" description="Trimeric autotransporter adhesin YadA-like stalk" evidence="14">
    <location>
        <begin position="1292"/>
        <end position="1336"/>
    </location>
</feature>
<evidence type="ECO:0000259" key="14">
    <source>
        <dbReference type="Pfam" id="PF05662"/>
    </source>
</evidence>
<feature type="domain" description="Trimeric autotransporter adhesin YadA-like stalk" evidence="14">
    <location>
        <begin position="2435"/>
        <end position="2461"/>
    </location>
</feature>
<dbReference type="EMBL" id="VOQS01000003">
    <property type="protein sequence ID" value="TXC83429.1"/>
    <property type="molecule type" value="Genomic_DNA"/>
</dbReference>
<evidence type="ECO:0000256" key="6">
    <source>
        <dbReference type="ARBA" id="ARBA00022692"/>
    </source>
</evidence>
<feature type="domain" description="Trimeric autotransporter adhesin YadA-like head" evidence="13">
    <location>
        <begin position="2975"/>
        <end position="2999"/>
    </location>
</feature>
<sequence>MNKTYQSVWNEAAGTYVAAAENTRAHGKKSSRRALNIASAALASAVTFGTYGAAWAADPALTPKPTSSAANLATPAPTSDFFCFLFWCGGGGNTTNITYNGVNAQDAYAYTYDRSNLKYFHVDSTLGDSSASGGGGDAIAIGGAAKANGVSKDGSTYGAPGSTSGNGPIAIGGEALARGAANLAVGVDATADGLYHAVALGGNAQAADIYTVAVGGHALASAQSSTAIGAHAAALAGGSVALGESSVATRSNTVSVGRQGAERQIVNVAAGSAGTDAVNVNQLNAAIAGGNGNGNGGGGGGGGNVVLPTDLKYFRATSVLADASAAGQETVAIGGNATALARGSVALGSNSIADRANTVSVGNDLTNRQITHLAAGTTDNDAVNVAQLNSTVQNALTGGALPNLVVYDSASHSALTLGGVGAPHPVQLMNVAAGAITQSSTDAVNGAQMFQLAQATQQGLSDMGSGMSTLAQSTAAALGGNASANTADGSISSPSYTIGGQTYHNVGQALDALAATSGGSGGGSANSVNYDTAAHNSVTLGGTLTHAPVALTNVANGAINANSVDAVNGKQMFATAGSVASAIGAGASVKQDGTLAAPSYVISGVTYNDMGSAINAIGAVGQDVQVTAKYVKVSSTASQALSNGVETTAIGGAAYASGNRAVAIGTGARAQYDDSVAIGSNAQVYESGTVSVGRKGGEKRVTNVADGINATDAATIGQLSALQKSLSSPTQPVLRSALLTETSALDYIKVSPNVMTGAPTQVSSDLNAMAIGPSANASGANAVAVGAGSGAARAGSTAVGSRAAALALNSTVIGQSASTGFNAQNGVSIGYMADAEGANSMGFGSFSIAGGAGSVALGYNALVYNAASNAMAFGTGATATAANTIALGSGSIADRANSISVGSAATQRQIINVAAGAANTDAVNVSQLKGVTAALGGGASVGADGSLASPSYVLGGTTYTDVGTALAAAAGAGSPDAVKYDTSAHTRVTLGGTGATSPVKLTNVAAGSANADAVNVKQLKDLGASFDTSGNVTSAFVAYDDASNATVSLKGTGGTKIRNVAAGSVSASSLEAVNGSQLYQTNQNVANVIAGLNNAGNTLNNMNNGGGLKYFHANSSLDDSQAGAESVAIGGNAQATESNAVALGSNARVTANNAVALGSGSVADRVNSVSVGANGAERQIVNVAAGTQNTDAVNLKQLKDLGAAVDTNGNVTTGFVAYDDTSNTSVSLKGAGGTKIRNVAAGTANSDAVNLKQLKDLGASFDTNGNVTGAFVAYDDAASKATVTLKGASGTKIANLTAGALNAASKDAVNGSQLYQTNQNVANVGANVVNVSNTVNNIVLGGGIKYFHTSSSLADSLTSGEESIAIGGAAQASDANAIALGANARASAANAIALGAGSVADRVNTVSVGASGAERQIVNVAAGSANTDAVNVSQLKDVTSALGGGASVGSDGAVAKPAYVIGGTTYNDVGAAIDAASRAGGSTADVVRYDSSAHNKVTLGGVGSASSVKLSNVAAGQSDNDAVNLRQLKDLGAAFDANGNATGAFVAYDDAQKRTVTLKGAGGTKITNLLAGALNANSSDAVNGAQLYQTNQNVADLSGSLNNMGDTLNNLNDGGGLKYFHANSTLADSQAGGANTVAIGGNAQATVDNAIAIGSNARSMASNAVALGTGSLADRANTVSVGAGGAERQIVNVAAGTQNTDAVNLKQLKDLGASFDNNGNVSGAFVAYDNAAKNKVTFGGVGAATPVKLSNVAAGSANTDAVNLKQLKDLGASFDTGGNVTGAFVAYDDASKGTVTLKGASGTKITNLAAGALNANSSDAVNGSQLYQTNQNVANVAGNVTNLAGNVSNMSDALNNLAGGSGLKYFHANSTLADSQAGGANTVAIGGNAQATVDNAIAIGSNARSTASNAVALGTGSLADRANTVSVGAGGAERQIVNVAAGTQNTDAVNLKQLKDLGASFDNSGNVSSAFVAYDSSAKNRVTFGGVGAATPVKLSNVAAGSANTDAVNLKQLKDLGASFDTSGNVTGAFVAYDDAASRSSVTLKGASGTKIANLAAGSLNANSSDAVNGSQLHQTNQNVANVGANVSNVSNTINNVMLGGGIKYFHANSALDDSLASGEDSIAIGGEAQAGNTGAVSIGAHAQAAQAGSVAIGNNAQASAANSVALGANASTNAVLTTPAYQPGTTTLAGTAPIGEVSVGSAGNERRVTNVAAGAAATDAVNVSQLKSAVDASSSGLLAAAVLYDDATRRNSVTLGGTTAASPVALKNVAAGSVNANSRDAVNGSQLFNLASSTAAALGGGAAPGSDGKIGAPTYVIGGTSYGDVGNAMAAIGSTLTELDSTNKYFKVRPPPETDDPGLPVAAGKVAIALGALAASNGDYAMSIGPGARALGEGAVALGPDARARFAHSTAIGQGSLTYEENVISVGTIEAQRRITNVADGVSSTDAVTMNQLNQLQEQIVHTSSGVRSTLLGAPNPLDFIAVSATTTTTNMTQTSNDVNALAIGPGATSTSANTTSVGTLATAGGAKATAVGAGAGAVREGSTAVGQGSAALALNATVIGTGASTGFNANNGVALGYMAAAEADGSMGFGTNADANGVGSIAFGSGSMTLTTASNAIALGANSIASRANTISVGSDTLQRQIVNVAAGTSNTDAVNVSQLKGVANALGGGADIAGDGSVKKPVYTIGGQTYNDVGKALAAAAASGGGASPDAVSYDTSAHDRLTLGGTSATSPVKLTNVAQGMLTSGSTDAVNGAQLYNTASSVAGALGNGASAGADGKVKAPTYAIGGSTYNSVGGALAAVDSALAQGGNPNGLVYDSSARSKVTLGGAGASTPVTLTNVADAKVDSDAVNLKQLKAAGIAVDPSTGLVTNAVVAYDGASKSSVTFNAGGSPTQLKNVADATDALDAVNLQQMQHYLSTQITNVTPALSPAAVVNDLPVGTATGVDAIAIGNGANASGNAAIAIGARTSTAGDQSVALGVGASAPSSNAVALGANSVADRDNSVSVGAAGAERQITNVAAGTAATDAVNVGQMNSAIGGVYKSMHDMDHDNRRGIASASALNIVTPYLPGRTTLNAGVAGYRGTAALGVGVSRWNEKGTVNYNLGVSSAGGNSTIVRAGVGIVFGN</sequence>
<feature type="domain" description="Trimeric autotransporter adhesin YadA-like stalk" evidence="14">
    <location>
        <begin position="1509"/>
        <end position="1550"/>
    </location>
</feature>
<dbReference type="Gene3D" id="1.20.5.170">
    <property type="match status" value="10"/>
</dbReference>
<comment type="similarity">
    <text evidence="3">Belongs to the autotransporter-2 (AT-2) (TC 1.B.40) family.</text>
</comment>
<feature type="domain" description="Trimeric autotransporter adhesin YadA-like stalk" evidence="14">
    <location>
        <begin position="1689"/>
        <end position="1730"/>
    </location>
</feature>
<feature type="domain" description="Trimeric autotransporter adhesin YadA-like stalk" evidence="14">
    <location>
        <begin position="1935"/>
        <end position="1974"/>
    </location>
</feature>
<evidence type="ECO:0000256" key="1">
    <source>
        <dbReference type="ARBA" id="ARBA00004241"/>
    </source>
</evidence>
<dbReference type="InterPro" id="IPR008640">
    <property type="entry name" value="Adhesin_Head_dom"/>
</dbReference>
<evidence type="ECO:0000256" key="10">
    <source>
        <dbReference type="ARBA" id="ARBA00023237"/>
    </source>
</evidence>
<dbReference type="InterPro" id="IPR005594">
    <property type="entry name" value="YadA_C"/>
</dbReference>
<dbReference type="Proteomes" id="UP000321776">
    <property type="component" value="Unassembled WGS sequence"/>
</dbReference>
<comment type="subcellular location">
    <subcellularLocation>
        <location evidence="2">Cell outer membrane</location>
    </subcellularLocation>
    <subcellularLocation>
        <location evidence="1">Cell surface</location>
    </subcellularLocation>
</comment>
<protein>
    <submittedName>
        <fullName evidence="16">Adhesin</fullName>
    </submittedName>
</protein>
<feature type="domain" description="Trimeric autotransporter adhesin YadA-like stalk" evidence="14">
    <location>
        <begin position="2208"/>
        <end position="2237"/>
    </location>
</feature>
<evidence type="ECO:0000256" key="3">
    <source>
        <dbReference type="ARBA" id="ARBA00005848"/>
    </source>
</evidence>
<dbReference type="InterPro" id="IPR011049">
    <property type="entry name" value="Serralysin-like_metalloprot_C"/>
</dbReference>
<feature type="domain" description="Trimeric autotransporter adhesin YadA-like stalk" evidence="14">
    <location>
        <begin position="1179"/>
        <end position="1219"/>
    </location>
</feature>
<dbReference type="Pfam" id="PF13018">
    <property type="entry name" value="ESPR"/>
    <property type="match status" value="1"/>
</dbReference>
<feature type="domain" description="Trimeric autotransporter adhesin YadA-like stalk" evidence="14">
    <location>
        <begin position="700"/>
        <end position="728"/>
    </location>
</feature>
<keyword evidence="7" id="KW-0732">Signal</keyword>
<evidence type="ECO:0000259" key="13">
    <source>
        <dbReference type="Pfam" id="PF05658"/>
    </source>
</evidence>
<feature type="domain" description="Trimeric autotransporter adhesin YadA-like stalk" evidence="14">
    <location>
        <begin position="2840"/>
        <end position="2878"/>
    </location>
</feature>
<feature type="domain" description="Trimeric autotransporter adhesin YadA-like head" evidence="13">
    <location>
        <begin position="1150"/>
        <end position="1174"/>
    </location>
</feature>
<feature type="domain" description="Trimeric autotransporter adhesin YadA-like C-terminal membrane anchor" evidence="12">
    <location>
        <begin position="3068"/>
        <end position="3127"/>
    </location>
</feature>
<feature type="domain" description="Trimeric autotransporter adhesin YadA-like head" evidence="13">
    <location>
        <begin position="1877"/>
        <end position="1903"/>
    </location>
</feature>
<feature type="domain" description="Trimeric autotransporter adhesin YadA-like stalk" evidence="14">
    <location>
        <begin position="2737"/>
        <end position="2780"/>
    </location>
</feature>
<name>A0A5C6VER7_9BURK</name>
<dbReference type="Gene3D" id="2.150.10.10">
    <property type="entry name" value="Serralysin-like metalloprotease, C-terminal"/>
    <property type="match status" value="14"/>
</dbReference>
<keyword evidence="10" id="KW-0998">Cell outer membrane</keyword>
<feature type="domain" description="Trimeric autotransporter adhesin YadA-like head" evidence="13">
    <location>
        <begin position="1631"/>
        <end position="1657"/>
    </location>
</feature>
<feature type="domain" description="Trimeric autotransporter adhesin YadA-like stalk" evidence="14">
    <location>
        <begin position="1804"/>
        <end position="1847"/>
    </location>
</feature>
<feature type="domain" description="Trimeric autotransporter adhesin YadA-like stalk" evidence="14">
    <location>
        <begin position="1056"/>
        <end position="1100"/>
    </location>
</feature>
<feature type="domain" description="Trimeric autotransporter adhesin YadA-like stalk" evidence="14">
    <location>
        <begin position="369"/>
        <end position="398"/>
    </location>
</feature>
<dbReference type="GO" id="GO:0009986">
    <property type="term" value="C:cell surface"/>
    <property type="evidence" value="ECO:0007669"/>
    <property type="project" value="UniProtKB-SubCell"/>
</dbReference>
<gene>
    <name evidence="16" type="ORF">FRZ40_23815</name>
</gene>
<feature type="domain" description="Trimeric autotransporter adhesin YadA-like head" evidence="13">
    <location>
        <begin position="196"/>
        <end position="218"/>
    </location>
</feature>
<feature type="transmembrane region" description="Helical" evidence="11">
    <location>
        <begin position="34"/>
        <end position="57"/>
    </location>
</feature>
<keyword evidence="5" id="KW-1134">Transmembrane beta strand</keyword>
<feature type="domain" description="Trimeric autotransporter adhesin YadA-like head" evidence="13">
    <location>
        <begin position="2615"/>
        <end position="2638"/>
    </location>
</feature>
<keyword evidence="4" id="KW-0813">Transport</keyword>
<feature type="domain" description="Trimeric autotransporter adhesin YadA-like stalk" evidence="14">
    <location>
        <begin position="552"/>
        <end position="592"/>
    </location>
</feature>
<dbReference type="GO" id="GO:0015031">
    <property type="term" value="P:protein transport"/>
    <property type="evidence" value="ECO:0007669"/>
    <property type="project" value="UniProtKB-KW"/>
</dbReference>
<feature type="domain" description="Trimeric autotransporter adhesin YadA-like stalk" evidence="14">
    <location>
        <begin position="2269"/>
        <end position="2303"/>
    </location>
</feature>
<feature type="domain" description="Trimeric autotransporter adhesin YadA-like head" evidence="13">
    <location>
        <begin position="2149"/>
        <end position="2171"/>
    </location>
</feature>
<evidence type="ECO:0000256" key="2">
    <source>
        <dbReference type="ARBA" id="ARBA00004442"/>
    </source>
</evidence>
<feature type="domain" description="Trimeric autotransporter adhesin YadA-like stalk" evidence="14">
    <location>
        <begin position="264"/>
        <end position="303"/>
    </location>
</feature>
<feature type="domain" description="Trimeric autotransporter adhesin YadA-like head" evidence="13">
    <location>
        <begin position="2391"/>
        <end position="2417"/>
    </location>
</feature>
<feature type="domain" description="Trimeric autotransporter adhesin YadA-like stalk" evidence="14">
    <location>
        <begin position="909"/>
        <end position="944"/>
    </location>
</feature>
<dbReference type="Pfam" id="PF03895">
    <property type="entry name" value="YadA_anchor"/>
    <property type="match status" value="1"/>
</dbReference>
<evidence type="ECO:0000256" key="4">
    <source>
        <dbReference type="ARBA" id="ARBA00022448"/>
    </source>
</evidence>
<feature type="domain" description="Trimeric autotransporter adhesin YadA-like head" evidence="13">
    <location>
        <begin position="1359"/>
        <end position="1384"/>
    </location>
</feature>
<evidence type="ECO:0000259" key="12">
    <source>
        <dbReference type="Pfam" id="PF03895"/>
    </source>
</evidence>
<feature type="domain" description="Trimeric autotransporter adhesin YadA-like stalk" evidence="14">
    <location>
        <begin position="1994"/>
        <end position="2034"/>
    </location>
</feature>
<keyword evidence="9 11" id="KW-0472">Membrane</keyword>
<proteinExistence type="inferred from homology"/>
<dbReference type="Gene3D" id="2.60.40.4050">
    <property type="match status" value="4"/>
</dbReference>
<evidence type="ECO:0000256" key="9">
    <source>
        <dbReference type="ARBA" id="ARBA00023136"/>
    </source>
</evidence>
<dbReference type="Gene3D" id="3.30.1300.30">
    <property type="entry name" value="GSPII I/J protein-like"/>
    <property type="match status" value="1"/>
</dbReference>
<comment type="caution">
    <text evidence="16">The sequence shown here is derived from an EMBL/GenBank/DDBJ whole genome shotgun (WGS) entry which is preliminary data.</text>
</comment>
<dbReference type="InterPro" id="IPR045584">
    <property type="entry name" value="Pilin-like"/>
</dbReference>
<feature type="domain" description="Trimeric autotransporter adhesin YadA-like head" evidence="13">
    <location>
        <begin position="2117"/>
        <end position="2143"/>
    </location>
</feature>
<feature type="domain" description="Trimeric autotransporter adhesin YadA-like stalk" evidence="14">
    <location>
        <begin position="1235"/>
        <end position="1275"/>
    </location>
</feature>
<feature type="domain" description="Trimeric autotransporter adhesin YadA-like stalk" evidence="14">
    <location>
        <begin position="2051"/>
        <end position="2095"/>
    </location>
</feature>
<keyword evidence="11" id="KW-1133">Transmembrane helix</keyword>
<dbReference type="InterPro" id="IPR008635">
    <property type="entry name" value="Coiled_stalk_dom"/>
</dbReference>
<feature type="domain" description="Trimeric autotransporter adhesin YadA-like stalk" evidence="14">
    <location>
        <begin position="3017"/>
        <end position="3043"/>
    </location>
</feature>
<feature type="domain" description="Trimeric autotransporter adhesin YadA-like stalk" evidence="14">
    <location>
        <begin position="1000"/>
        <end position="1041"/>
    </location>
</feature>
<reference evidence="16 17" key="1">
    <citation type="journal article" date="2018" name="Int. J. Syst. Evol. Microbiol.">
        <title>Paraburkholderia azotifigens sp. nov., a nitrogen-fixing bacterium isolated from paddy soil.</title>
        <authorList>
            <person name="Choi G.M."/>
            <person name="Im W.T."/>
        </authorList>
    </citation>
    <scope>NUCLEOTIDE SEQUENCE [LARGE SCALE GENOMIC DNA]</scope>
    <source>
        <strain evidence="16 17">NF 2-5-3</strain>
    </source>
</reference>
<feature type="domain" description="Trimeric autotransporter adhesin YadA-like stalk" evidence="14">
    <location>
        <begin position="428"/>
        <end position="462"/>
    </location>
</feature>
<evidence type="ECO:0000313" key="17">
    <source>
        <dbReference type="Proteomes" id="UP000321776"/>
    </source>
</evidence>
<evidence type="ECO:0000256" key="11">
    <source>
        <dbReference type="SAM" id="Phobius"/>
    </source>
</evidence>
<dbReference type="InterPro" id="IPR024973">
    <property type="entry name" value="ESPR"/>
</dbReference>
<feature type="domain" description="Trimeric autotransporter adhesin YadA-like head" evidence="13">
    <location>
        <begin position="2945"/>
        <end position="2970"/>
    </location>
</feature>
<evidence type="ECO:0000256" key="5">
    <source>
        <dbReference type="ARBA" id="ARBA00022452"/>
    </source>
</evidence>
<dbReference type="Gene3D" id="6.10.250.2040">
    <property type="match status" value="8"/>
</dbReference>
<feature type="domain" description="Trimeric autotransporter adhesin YadA-like stalk" evidence="14">
    <location>
        <begin position="1565"/>
        <end position="1606"/>
    </location>
</feature>
<feature type="domain" description="ESPR" evidence="15">
    <location>
        <begin position="1"/>
        <end position="48"/>
    </location>
</feature>
<dbReference type="RefSeq" id="WP_147235797.1">
    <property type="nucleotide sequence ID" value="NZ_VOQS01000003.1"/>
</dbReference>
<feature type="domain" description="Trimeric autotransporter adhesin YadA-like head" evidence="13">
    <location>
        <begin position="835"/>
        <end position="861"/>
    </location>
</feature>
<dbReference type="GO" id="GO:0009279">
    <property type="term" value="C:cell outer membrane"/>
    <property type="evidence" value="ECO:0007669"/>
    <property type="project" value="UniProtKB-SubCell"/>
</dbReference>
<feature type="domain" description="Trimeric autotransporter adhesin YadA-like head" evidence="13">
    <location>
        <begin position="2583"/>
        <end position="2609"/>
    </location>
</feature>
<feature type="domain" description="Trimeric autotransporter adhesin YadA-like head" evidence="13">
    <location>
        <begin position="869"/>
        <end position="891"/>
    </location>
</feature>
<evidence type="ECO:0000259" key="15">
    <source>
        <dbReference type="Pfam" id="PF13018"/>
    </source>
</evidence>
<dbReference type="SUPFAM" id="SSF54523">
    <property type="entry name" value="Pili subunits"/>
    <property type="match status" value="1"/>
</dbReference>
<feature type="domain" description="Trimeric autotransporter adhesin YadA-like stalk" evidence="14">
    <location>
        <begin position="2643"/>
        <end position="2682"/>
    </location>
</feature>
<dbReference type="Pfam" id="PF05658">
    <property type="entry name" value="YadA_head"/>
    <property type="match status" value="19"/>
</dbReference>
<feature type="domain" description="Trimeric autotransporter adhesin YadA-like stalk" evidence="14">
    <location>
        <begin position="1748"/>
        <end position="1788"/>
    </location>
</feature>
<keyword evidence="8" id="KW-0653">Protein transport</keyword>
<organism evidence="16 17">
    <name type="scientific">Paraburkholderia azotifigens</name>
    <dbReference type="NCBI Taxonomy" id="2057004"/>
    <lineage>
        <taxon>Bacteria</taxon>
        <taxon>Pseudomonadati</taxon>
        <taxon>Pseudomonadota</taxon>
        <taxon>Betaproteobacteria</taxon>
        <taxon>Burkholderiales</taxon>
        <taxon>Burkholderiaceae</taxon>
        <taxon>Paraburkholderia</taxon>
    </lineage>
</organism>
<dbReference type="SUPFAM" id="SSF101967">
    <property type="entry name" value="Adhesin YadA, collagen-binding domain"/>
    <property type="match status" value="16"/>
</dbReference>
<dbReference type="Pfam" id="PF05662">
    <property type="entry name" value="YadA_stalk"/>
    <property type="match status" value="28"/>
</dbReference>
<evidence type="ECO:0000256" key="8">
    <source>
        <dbReference type="ARBA" id="ARBA00022927"/>
    </source>
</evidence>
<feature type="domain" description="Trimeric autotransporter adhesin YadA-like head" evidence="13">
    <location>
        <begin position="1123"/>
        <end position="1147"/>
    </location>
</feature>
<evidence type="ECO:0000313" key="16">
    <source>
        <dbReference type="EMBL" id="TXC83429.1"/>
    </source>
</evidence>
<feature type="domain" description="Trimeric autotransporter adhesin YadA-like head" evidence="13">
    <location>
        <begin position="643"/>
        <end position="668"/>
    </location>
</feature>